<keyword evidence="5 8" id="KW-1133">Transmembrane helix</keyword>
<evidence type="ECO:0000256" key="2">
    <source>
        <dbReference type="ARBA" id="ARBA00005811"/>
    </source>
</evidence>
<dbReference type="HOGENOM" id="CLU_085305_3_5_7"/>
<dbReference type="GO" id="GO:0005886">
    <property type="term" value="C:plasma membrane"/>
    <property type="evidence" value="ECO:0007669"/>
    <property type="project" value="UniProtKB-SubCell"/>
</dbReference>
<dbReference type="PANTHER" id="PTHR30558">
    <property type="entry name" value="EXBD MEMBRANE COMPONENT OF PMF-DRIVEN MACROMOLECULE IMPORT SYSTEM"/>
    <property type="match status" value="1"/>
</dbReference>
<evidence type="ECO:0000256" key="7">
    <source>
        <dbReference type="RuleBase" id="RU003879"/>
    </source>
</evidence>
<dbReference type="Pfam" id="PF02472">
    <property type="entry name" value="ExbD"/>
    <property type="match status" value="1"/>
</dbReference>
<organism evidence="9 10">
    <name type="scientific">Candidatus Entotheonella gemina</name>
    <dbReference type="NCBI Taxonomy" id="1429439"/>
    <lineage>
        <taxon>Bacteria</taxon>
        <taxon>Pseudomonadati</taxon>
        <taxon>Nitrospinota/Tectimicrobiota group</taxon>
        <taxon>Candidatus Tectimicrobiota</taxon>
        <taxon>Candidatus Entotheonellia</taxon>
        <taxon>Candidatus Entotheonellales</taxon>
        <taxon>Candidatus Entotheonellaceae</taxon>
        <taxon>Candidatus Entotheonella</taxon>
    </lineage>
</organism>
<keyword evidence="6 8" id="KW-0472">Membrane</keyword>
<gene>
    <name evidence="9" type="ORF">ETSY2_36540</name>
</gene>
<reference evidence="9 10" key="1">
    <citation type="journal article" date="2014" name="Nature">
        <title>An environmental bacterial taxon with a large and distinct metabolic repertoire.</title>
        <authorList>
            <person name="Wilson M.C."/>
            <person name="Mori T."/>
            <person name="Ruckert C."/>
            <person name="Uria A.R."/>
            <person name="Helf M.J."/>
            <person name="Takada K."/>
            <person name="Gernert C."/>
            <person name="Steffens U.A."/>
            <person name="Heycke N."/>
            <person name="Schmitt S."/>
            <person name="Rinke C."/>
            <person name="Helfrich E.J."/>
            <person name="Brachmann A.O."/>
            <person name="Gurgui C."/>
            <person name="Wakimoto T."/>
            <person name="Kracht M."/>
            <person name="Crusemann M."/>
            <person name="Hentschel U."/>
            <person name="Abe I."/>
            <person name="Matsunaga S."/>
            <person name="Kalinowski J."/>
            <person name="Takeyama H."/>
            <person name="Piel J."/>
        </authorList>
    </citation>
    <scope>NUCLEOTIDE SEQUENCE [LARGE SCALE GENOMIC DNA]</scope>
    <source>
        <strain evidence="10">TSY2</strain>
    </source>
</reference>
<comment type="subcellular location">
    <subcellularLocation>
        <location evidence="1">Cell membrane</location>
        <topology evidence="1">Single-pass membrane protein</topology>
    </subcellularLocation>
    <subcellularLocation>
        <location evidence="7">Cell membrane</location>
        <topology evidence="7">Single-pass type II membrane protein</topology>
    </subcellularLocation>
</comment>
<dbReference type="EMBL" id="AZHX01001581">
    <property type="protein sequence ID" value="ETX01869.1"/>
    <property type="molecule type" value="Genomic_DNA"/>
</dbReference>
<evidence type="ECO:0000313" key="9">
    <source>
        <dbReference type="EMBL" id="ETX01869.1"/>
    </source>
</evidence>
<keyword evidence="7" id="KW-0813">Transport</keyword>
<name>W4LV03_9BACT</name>
<keyword evidence="10" id="KW-1185">Reference proteome</keyword>
<accession>W4LV03</accession>
<comment type="caution">
    <text evidence="9">The sequence shown here is derived from an EMBL/GenBank/DDBJ whole genome shotgun (WGS) entry which is preliminary data.</text>
</comment>
<dbReference type="Proteomes" id="UP000019140">
    <property type="component" value="Unassembled WGS sequence"/>
</dbReference>
<evidence type="ECO:0000256" key="8">
    <source>
        <dbReference type="SAM" id="Phobius"/>
    </source>
</evidence>
<dbReference type="AlphaFoldDB" id="W4LV03"/>
<evidence type="ECO:0000256" key="6">
    <source>
        <dbReference type="ARBA" id="ARBA00023136"/>
    </source>
</evidence>
<evidence type="ECO:0000313" key="10">
    <source>
        <dbReference type="Proteomes" id="UP000019140"/>
    </source>
</evidence>
<dbReference type="GO" id="GO:0022857">
    <property type="term" value="F:transmembrane transporter activity"/>
    <property type="evidence" value="ECO:0007669"/>
    <property type="project" value="InterPro"/>
</dbReference>
<feature type="transmembrane region" description="Helical" evidence="8">
    <location>
        <begin position="21"/>
        <end position="41"/>
    </location>
</feature>
<dbReference type="Gene3D" id="3.30.420.270">
    <property type="match status" value="1"/>
</dbReference>
<evidence type="ECO:0000256" key="3">
    <source>
        <dbReference type="ARBA" id="ARBA00022475"/>
    </source>
</evidence>
<evidence type="ECO:0000256" key="5">
    <source>
        <dbReference type="ARBA" id="ARBA00022989"/>
    </source>
</evidence>
<sequence length="136" mass="15384">MRFSSGRPRRVALEMTPLIDVVLMLVIFFMLTTTFVLSPGIEVDLPQGHTAQEPRERDVIITMTKPGAIYYREAQVSLETLRARLQRDRKNQPELRVVIKADTLVPHGRVVEVMDMAKYLGIDRLAVATAPPEQAN</sequence>
<dbReference type="GO" id="GO:0015031">
    <property type="term" value="P:protein transport"/>
    <property type="evidence" value="ECO:0007669"/>
    <property type="project" value="UniProtKB-KW"/>
</dbReference>
<comment type="similarity">
    <text evidence="2 7">Belongs to the ExbD/TolR family.</text>
</comment>
<protein>
    <recommendedName>
        <fullName evidence="11">Biopolymer transporter ExbD</fullName>
    </recommendedName>
</protein>
<evidence type="ECO:0008006" key="11">
    <source>
        <dbReference type="Google" id="ProtNLM"/>
    </source>
</evidence>
<proteinExistence type="inferred from homology"/>
<keyword evidence="7" id="KW-0653">Protein transport</keyword>
<keyword evidence="3" id="KW-1003">Cell membrane</keyword>
<keyword evidence="4 7" id="KW-0812">Transmembrane</keyword>
<evidence type="ECO:0000256" key="4">
    <source>
        <dbReference type="ARBA" id="ARBA00022692"/>
    </source>
</evidence>
<evidence type="ECO:0000256" key="1">
    <source>
        <dbReference type="ARBA" id="ARBA00004162"/>
    </source>
</evidence>
<dbReference type="InterPro" id="IPR003400">
    <property type="entry name" value="ExbD"/>
</dbReference>